<protein>
    <submittedName>
        <fullName evidence="1">Conjugal transfer protein TraE</fullName>
    </submittedName>
</protein>
<sequence length="784" mass="89402">MRKLFKGRSTERDAFRIPRSVQQSIPIKRVYKDGIFRVSGRFSKTWRFFDVNYAVASPEKQMELFLSYCGVLNSLPIDAGIKLTLVNRQLNRQEFSRNLLMAYRQDSRDYMRREYNGILLDKASGSNNLVQEKYITVSVAKRSIEEARTFFARVGTDLTAGLGRMDSGIREITLNERLRLFHDFFRVGQESAFAFDLQTAQRRGHDFRDAIAPETLQFFHDHYAVDERVGRTLFLREYASFIKDTMITELMDYPRNMMLSIDIVPVATDEAVSEMHRRIMAVESDITRWQQRQNHHNNFSANIPYDLEQMRKETREFLDDLTARDQRMMYALVTLTHLADSEEQLEQDTEALSAIGRSHGCQFATMKHQQEDALNTVLPYGLRRIDAMRTLTTESTAVLLPFKTQEIMDTGGLYYGVNAVSRNLIICNRDALLNGHGLYLGVSGSGKSMMAKQEIGFVALNTDHDIIVVDPEREYGPLIRALGGEIITISASNGSYVNALDISAEYGDGRDPLVLKSEFIMSLCQQLMGAEEVGAKEKSIIDRCTANIYRKYIHKYEGDPPTLKDLYDDLMRQKEPVAHEIALALELFTTGSLNIFAHQTNIDTGSRITCYDIQDLGENLKPIGLLVMLDSILNRVIRNRQRGRYTHVYIDEIYLFFASPGTNRSGINNYSSEFLYKCWKRFRKYYATLTGITQNVEECLLSDTARLMFANSEFLVLLNQAPTDRAELAKLLGASDAQMDYVSDAPAGHGLIKVGSCLVPFINELPRDTELYRLMTTKPGEQNA</sequence>
<evidence type="ECO:0000313" key="1">
    <source>
        <dbReference type="EMBL" id="BCK79063.1"/>
    </source>
</evidence>
<dbReference type="Proteomes" id="UP000681343">
    <property type="component" value="Chromosome"/>
</dbReference>
<dbReference type="InterPro" id="IPR027417">
    <property type="entry name" value="P-loop_NTPase"/>
</dbReference>
<dbReference type="NCBIfam" id="NF045971">
    <property type="entry name" value="conju_CD1110"/>
    <property type="match status" value="1"/>
</dbReference>
<reference evidence="1" key="1">
    <citation type="submission" date="2020-09" db="EMBL/GenBank/DDBJ databases">
        <title>New species isolated from human feces.</title>
        <authorList>
            <person name="Kitahara M."/>
            <person name="Shigeno Y."/>
            <person name="Shime M."/>
            <person name="Matsumoto Y."/>
            <person name="Nakamura S."/>
            <person name="Motooka D."/>
            <person name="Fukuoka S."/>
            <person name="Nishikawa H."/>
            <person name="Benno Y."/>
        </authorList>
    </citation>
    <scope>NUCLEOTIDE SEQUENCE</scope>
    <source>
        <strain evidence="1">MM35</strain>
    </source>
</reference>
<dbReference type="KEGG" id="vfa:MM35RIKEN_12550"/>
<organism evidence="1 2">
    <name type="scientific">Vescimonas fastidiosa</name>
    <dbReference type="NCBI Taxonomy" id="2714353"/>
    <lineage>
        <taxon>Bacteria</taxon>
        <taxon>Bacillati</taxon>
        <taxon>Bacillota</taxon>
        <taxon>Clostridia</taxon>
        <taxon>Eubacteriales</taxon>
        <taxon>Oscillospiraceae</taxon>
        <taxon>Vescimonas</taxon>
    </lineage>
</organism>
<dbReference type="InterPro" id="IPR051162">
    <property type="entry name" value="T4SS_component"/>
</dbReference>
<dbReference type="PANTHER" id="PTHR30121">
    <property type="entry name" value="UNCHARACTERIZED PROTEIN YJGR-RELATED"/>
    <property type="match status" value="1"/>
</dbReference>
<proteinExistence type="predicted"/>
<gene>
    <name evidence="1" type="ORF">MM35RIKEN_12550</name>
</gene>
<dbReference type="Gene3D" id="1.10.8.730">
    <property type="match status" value="1"/>
</dbReference>
<dbReference type="SUPFAM" id="SSF52540">
    <property type="entry name" value="P-loop containing nucleoside triphosphate hydrolases"/>
    <property type="match status" value="1"/>
</dbReference>
<dbReference type="RefSeq" id="WP_228738097.1">
    <property type="nucleotide sequence ID" value="NZ_AP023415.1"/>
</dbReference>
<accession>A0A810Q2R0</accession>
<name>A0A810Q2R0_9FIRM</name>
<keyword evidence="2" id="KW-1185">Reference proteome</keyword>
<evidence type="ECO:0000313" key="2">
    <source>
        <dbReference type="Proteomes" id="UP000681343"/>
    </source>
</evidence>
<dbReference type="PANTHER" id="PTHR30121:SF6">
    <property type="entry name" value="SLR6007 PROTEIN"/>
    <property type="match status" value="1"/>
</dbReference>
<dbReference type="AlphaFoldDB" id="A0A810Q2R0"/>
<dbReference type="Gene3D" id="3.40.50.300">
    <property type="entry name" value="P-loop containing nucleotide triphosphate hydrolases"/>
    <property type="match status" value="1"/>
</dbReference>
<dbReference type="EMBL" id="AP023415">
    <property type="protein sequence ID" value="BCK79063.1"/>
    <property type="molecule type" value="Genomic_DNA"/>
</dbReference>